<dbReference type="Gene3D" id="3.30.565.10">
    <property type="entry name" value="Histidine kinase-like ATPase, C-terminal domain"/>
    <property type="match status" value="1"/>
</dbReference>
<dbReference type="InterPro" id="IPR050267">
    <property type="entry name" value="Anti-sigma-factor_SerPK"/>
</dbReference>
<reference evidence="4" key="1">
    <citation type="submission" date="2023-07" db="EMBL/GenBank/DDBJ databases">
        <title>30 novel species of actinomycetes from the DSMZ collection.</title>
        <authorList>
            <person name="Nouioui I."/>
        </authorList>
    </citation>
    <scope>NUCLEOTIDE SEQUENCE [LARGE SCALE GENOMIC DNA]</scope>
    <source>
        <strain evidence="4">DSM 41982</strain>
    </source>
</reference>
<dbReference type="EMBL" id="JAVRER010000004">
    <property type="protein sequence ID" value="MDT0414607.1"/>
    <property type="molecule type" value="Genomic_DNA"/>
</dbReference>
<evidence type="ECO:0000313" key="4">
    <source>
        <dbReference type="Proteomes" id="UP001183607"/>
    </source>
</evidence>
<evidence type="ECO:0000256" key="1">
    <source>
        <dbReference type="ARBA" id="ARBA00022527"/>
    </source>
</evidence>
<evidence type="ECO:0000259" key="2">
    <source>
        <dbReference type="Pfam" id="PF13581"/>
    </source>
</evidence>
<organism evidence="3 4">
    <name type="scientific">Streptomyces evansiae</name>
    <dbReference type="NCBI Taxonomy" id="3075535"/>
    <lineage>
        <taxon>Bacteria</taxon>
        <taxon>Bacillati</taxon>
        <taxon>Actinomycetota</taxon>
        <taxon>Actinomycetes</taxon>
        <taxon>Kitasatosporales</taxon>
        <taxon>Streptomycetaceae</taxon>
        <taxon>Streptomyces</taxon>
    </lineage>
</organism>
<dbReference type="AlphaFoldDB" id="A0ABD5E1C9"/>
<proteinExistence type="predicted"/>
<dbReference type="CDD" id="cd16936">
    <property type="entry name" value="HATPase_RsbW-like"/>
    <property type="match status" value="1"/>
</dbReference>
<keyword evidence="3" id="KW-0547">Nucleotide-binding</keyword>
<keyword evidence="1" id="KW-0418">Kinase</keyword>
<keyword evidence="1" id="KW-0808">Transferase</keyword>
<protein>
    <submittedName>
        <fullName evidence="3">ATP-binding protein</fullName>
    </submittedName>
</protein>
<feature type="domain" description="Histidine kinase/HSP90-like ATPase" evidence="2">
    <location>
        <begin position="42"/>
        <end position="141"/>
    </location>
</feature>
<accession>A0ABD5E1C9</accession>
<dbReference type="InterPro" id="IPR003594">
    <property type="entry name" value="HATPase_dom"/>
</dbReference>
<dbReference type="Proteomes" id="UP001183607">
    <property type="component" value="Unassembled WGS sequence"/>
</dbReference>
<gene>
    <name evidence="3" type="ORF">RM574_03820</name>
</gene>
<dbReference type="RefSeq" id="WP_311676623.1">
    <property type="nucleotide sequence ID" value="NZ_JAVRER010000004.1"/>
</dbReference>
<name>A0ABD5E1C9_9ACTN</name>
<keyword evidence="3" id="KW-0067">ATP-binding</keyword>
<dbReference type="Pfam" id="PF13581">
    <property type="entry name" value="HATPase_c_2"/>
    <property type="match status" value="1"/>
</dbReference>
<dbReference type="PANTHER" id="PTHR35526:SF3">
    <property type="entry name" value="ANTI-SIGMA-F FACTOR RSBW"/>
    <property type="match status" value="1"/>
</dbReference>
<evidence type="ECO:0000313" key="3">
    <source>
        <dbReference type="EMBL" id="MDT0414607.1"/>
    </source>
</evidence>
<dbReference type="InterPro" id="IPR036890">
    <property type="entry name" value="HATPase_C_sf"/>
</dbReference>
<comment type="caution">
    <text evidence="3">The sequence shown here is derived from an EMBL/GenBank/DDBJ whole genome shotgun (WGS) entry which is preliminary data.</text>
</comment>
<keyword evidence="1" id="KW-0723">Serine/threonine-protein kinase</keyword>
<sequence length="149" mass="15875">MTSTQTPHQSAPTPFVQRFSSTLLGARLARLLVVHELGTWGFGSGSPLVRRVETVVGEPAANAVTHGKVPGRDFEVRAELRVTEGVLRVDVADARGECGPPRRPVPRGPLAEGGYGLVLVDACADRWELVDRGPVGKTVRAEFAVDGVL</sequence>
<dbReference type="PANTHER" id="PTHR35526">
    <property type="entry name" value="ANTI-SIGMA-F FACTOR RSBW-RELATED"/>
    <property type="match status" value="1"/>
</dbReference>
<dbReference type="GO" id="GO:0004674">
    <property type="term" value="F:protein serine/threonine kinase activity"/>
    <property type="evidence" value="ECO:0007669"/>
    <property type="project" value="UniProtKB-KW"/>
</dbReference>
<dbReference type="GO" id="GO:0005524">
    <property type="term" value="F:ATP binding"/>
    <property type="evidence" value="ECO:0007669"/>
    <property type="project" value="UniProtKB-KW"/>
</dbReference>